<dbReference type="PROSITE" id="PS50297">
    <property type="entry name" value="ANK_REP_REGION"/>
    <property type="match status" value="1"/>
</dbReference>
<organism evidence="2 3">
    <name type="scientific">Neonectria magnoliae</name>
    <dbReference type="NCBI Taxonomy" id="2732573"/>
    <lineage>
        <taxon>Eukaryota</taxon>
        <taxon>Fungi</taxon>
        <taxon>Dikarya</taxon>
        <taxon>Ascomycota</taxon>
        <taxon>Pezizomycotina</taxon>
        <taxon>Sordariomycetes</taxon>
        <taxon>Hypocreomycetidae</taxon>
        <taxon>Hypocreales</taxon>
        <taxon>Nectriaceae</taxon>
        <taxon>Neonectria</taxon>
    </lineage>
</organism>
<dbReference type="SUPFAM" id="SSF48403">
    <property type="entry name" value="Ankyrin repeat"/>
    <property type="match status" value="1"/>
</dbReference>
<comment type="caution">
    <text evidence="2">The sequence shown here is derived from an EMBL/GenBank/DDBJ whole genome shotgun (WGS) entry which is preliminary data.</text>
</comment>
<dbReference type="PANTHER" id="PTHR10039">
    <property type="entry name" value="AMELOGENIN"/>
    <property type="match status" value="1"/>
</dbReference>
<reference evidence="2 3" key="1">
    <citation type="journal article" date="2025" name="Microbiol. Resour. Announc.">
        <title>Draft genome sequences for Neonectria magnoliae and Neonectria punicea, canker pathogens of Liriodendron tulipifera and Acer saccharum in West Virginia.</title>
        <authorList>
            <person name="Petronek H.M."/>
            <person name="Kasson M.T."/>
            <person name="Metheny A.M."/>
            <person name="Stauder C.M."/>
            <person name="Lovett B."/>
            <person name="Lynch S.C."/>
            <person name="Garnas J.R."/>
            <person name="Kasson L.R."/>
            <person name="Stajich J.E."/>
        </authorList>
    </citation>
    <scope>NUCLEOTIDE SEQUENCE [LARGE SCALE GENOMIC DNA]</scope>
    <source>
        <strain evidence="2 3">NRRL 64651</strain>
    </source>
</reference>
<keyword evidence="3" id="KW-1185">Reference proteome</keyword>
<accession>A0ABR1HZ35</accession>
<dbReference type="Proteomes" id="UP001498421">
    <property type="component" value="Unassembled WGS sequence"/>
</dbReference>
<sequence>MDMVQFFEDLAEQSTNNRTALRICFSSRHYPYIIIRRGIRLTLEDQPGHAADLANYVASRLRIKEPTLIEELQPQLLRKAAGVFLWVVLVVDILNKDYGRDILRRDNENMEDLLLCILWILYAKQPLRPTEFHHALWSGLSLKGLVDPEIPDVTGPDASDRVNRSVISSSKGLAEITKSEQPTVQSIHESVRDFLVKDNGLHELWPDLGFDWASPSHDRLKQCCNSYMNHTLVRASVSKLPSEAKSNGHAEISKEYPFLEYASQHVLHHANAAANAVPQDEFLSRFPVPYWISIINLFEKFRVREYSPDASLFYLLAEKGFSELIRTRLKEDPHIRCFGERYGYPLFAALANGNKDAVAALLNSPSSICNGIDITEGLNCRKDLKEYKGRTQLSWAAQDGRAGIVKLFLQTGMTVNEVDGGAERHFHGPQRTAMRRWRGFLSRREQTSTLVIRTDGHHSYGP</sequence>
<protein>
    <submittedName>
        <fullName evidence="2">Uncharacterized protein</fullName>
    </submittedName>
</protein>
<dbReference type="PROSITE" id="PS50088">
    <property type="entry name" value="ANK_REPEAT"/>
    <property type="match status" value="1"/>
</dbReference>
<feature type="repeat" description="ANK" evidence="1">
    <location>
        <begin position="388"/>
        <end position="420"/>
    </location>
</feature>
<dbReference type="SMART" id="SM00248">
    <property type="entry name" value="ANK"/>
    <property type="match status" value="2"/>
</dbReference>
<keyword evidence="1" id="KW-0040">ANK repeat</keyword>
<evidence type="ECO:0000256" key="1">
    <source>
        <dbReference type="PROSITE-ProRule" id="PRU00023"/>
    </source>
</evidence>
<dbReference type="EMBL" id="JAZAVK010000065">
    <property type="protein sequence ID" value="KAK7426540.1"/>
    <property type="molecule type" value="Genomic_DNA"/>
</dbReference>
<dbReference type="InterPro" id="IPR036770">
    <property type="entry name" value="Ankyrin_rpt-contain_sf"/>
</dbReference>
<gene>
    <name evidence="2" type="ORF">QQZ08_006999</name>
</gene>
<dbReference type="PANTHER" id="PTHR10039:SF5">
    <property type="entry name" value="NACHT DOMAIN-CONTAINING PROTEIN"/>
    <property type="match status" value="1"/>
</dbReference>
<dbReference type="InterPro" id="IPR002110">
    <property type="entry name" value="Ankyrin_rpt"/>
</dbReference>
<evidence type="ECO:0000313" key="2">
    <source>
        <dbReference type="EMBL" id="KAK7426540.1"/>
    </source>
</evidence>
<proteinExistence type="predicted"/>
<evidence type="ECO:0000313" key="3">
    <source>
        <dbReference type="Proteomes" id="UP001498421"/>
    </source>
</evidence>
<name>A0ABR1HZ35_9HYPO</name>
<dbReference type="Gene3D" id="1.25.40.20">
    <property type="entry name" value="Ankyrin repeat-containing domain"/>
    <property type="match status" value="1"/>
</dbReference>